<keyword evidence="1" id="KW-0808">Transferase</keyword>
<organism evidence="4 5">
    <name type="scientific">Asterophora parasitica</name>
    <dbReference type="NCBI Taxonomy" id="117018"/>
    <lineage>
        <taxon>Eukaryota</taxon>
        <taxon>Fungi</taxon>
        <taxon>Dikarya</taxon>
        <taxon>Basidiomycota</taxon>
        <taxon>Agaricomycotina</taxon>
        <taxon>Agaricomycetes</taxon>
        <taxon>Agaricomycetidae</taxon>
        <taxon>Agaricales</taxon>
        <taxon>Tricholomatineae</taxon>
        <taxon>Lyophyllaceae</taxon>
        <taxon>Asterophora</taxon>
    </lineage>
</organism>
<evidence type="ECO:0000313" key="5">
    <source>
        <dbReference type="Proteomes" id="UP000775547"/>
    </source>
</evidence>
<dbReference type="GO" id="GO:0005739">
    <property type="term" value="C:mitochondrion"/>
    <property type="evidence" value="ECO:0007669"/>
    <property type="project" value="TreeGrafter"/>
</dbReference>
<dbReference type="PROSITE" id="PS50206">
    <property type="entry name" value="RHODANESE_3"/>
    <property type="match status" value="2"/>
</dbReference>
<reference evidence="4" key="2">
    <citation type="submission" date="2021-10" db="EMBL/GenBank/DDBJ databases">
        <title>Phylogenomics reveals ancestral predisposition of the termite-cultivated fungus Termitomyces towards a domesticated lifestyle.</title>
        <authorList>
            <person name="Auxier B."/>
            <person name="Grum-Grzhimaylo A."/>
            <person name="Cardenas M.E."/>
            <person name="Lodge J.D."/>
            <person name="Laessoe T."/>
            <person name="Pedersen O."/>
            <person name="Smith M.E."/>
            <person name="Kuyper T.W."/>
            <person name="Franco-Molano E.A."/>
            <person name="Baroni T.J."/>
            <person name="Aanen D.K."/>
        </authorList>
    </citation>
    <scope>NUCLEOTIDE SEQUENCE</scope>
    <source>
        <strain evidence="4">AP01</strain>
        <tissue evidence="4">Mycelium</tissue>
    </source>
</reference>
<evidence type="ECO:0000259" key="3">
    <source>
        <dbReference type="PROSITE" id="PS50206"/>
    </source>
</evidence>
<dbReference type="Proteomes" id="UP000775547">
    <property type="component" value="Unassembled WGS sequence"/>
</dbReference>
<dbReference type="CDD" id="cd01449">
    <property type="entry name" value="TST_Repeat_2"/>
    <property type="match status" value="1"/>
</dbReference>
<sequence length="315" mass="34628">MSLSSAPLLLTPQQVHTKKVALLDASWFMPNSPRQARQEFLSIRIPGAQFLDLDTVASPNELGLKHMMPQERAFADACEKFGIRADSHVVMYGLSVASSRTPRALFMFRTFGHHNSSVLDGGLPAWIAEGLPVENRDPSPVQHTEYPTPTLHAKSLRNLVILKIFEAYEQIVANLNLDPSTNPDADLILDARSRGRYSGADPEPRAGLSSGHMPHSLSLPFNVFLRQNGGPHDAKYTTFLPPEEVRKALDEAVGSERAELIVKGEQPVTTTCGSGMTAGILWLGLKLLGVERISLYDESWTGYAMRATSKIEKSQ</sequence>
<reference evidence="4" key="1">
    <citation type="submission" date="2020-07" db="EMBL/GenBank/DDBJ databases">
        <authorList>
            <person name="Nieuwenhuis M."/>
            <person name="Van De Peppel L.J.J."/>
        </authorList>
    </citation>
    <scope>NUCLEOTIDE SEQUENCE</scope>
    <source>
        <strain evidence="4">AP01</strain>
        <tissue evidence="4">Mycelium</tissue>
    </source>
</reference>
<dbReference type="PANTHER" id="PTHR11364:SF27">
    <property type="entry name" value="SULFURTRANSFERASE"/>
    <property type="match status" value="1"/>
</dbReference>
<gene>
    <name evidence="4" type="ORF">DXG03_006110</name>
</gene>
<proteinExistence type="predicted"/>
<protein>
    <recommendedName>
        <fullName evidence="3">Rhodanese domain-containing protein</fullName>
    </recommendedName>
</protein>
<dbReference type="PANTHER" id="PTHR11364">
    <property type="entry name" value="THIOSULFATE SULFERTANSFERASE"/>
    <property type="match status" value="1"/>
</dbReference>
<dbReference type="InterPro" id="IPR045078">
    <property type="entry name" value="TST/MPST-like"/>
</dbReference>
<evidence type="ECO:0000256" key="2">
    <source>
        <dbReference type="ARBA" id="ARBA00022737"/>
    </source>
</evidence>
<keyword evidence="2" id="KW-0677">Repeat</keyword>
<comment type="caution">
    <text evidence="4">The sequence shown here is derived from an EMBL/GenBank/DDBJ whole genome shotgun (WGS) entry which is preliminary data.</text>
</comment>
<dbReference type="GO" id="GO:0004792">
    <property type="term" value="F:thiosulfate-cyanide sulfurtransferase activity"/>
    <property type="evidence" value="ECO:0007669"/>
    <property type="project" value="TreeGrafter"/>
</dbReference>
<keyword evidence="5" id="KW-1185">Reference proteome</keyword>
<dbReference type="SMART" id="SM00450">
    <property type="entry name" value="RHOD"/>
    <property type="match status" value="2"/>
</dbReference>
<evidence type="ECO:0000313" key="4">
    <source>
        <dbReference type="EMBL" id="KAG5648156.1"/>
    </source>
</evidence>
<dbReference type="SUPFAM" id="SSF52821">
    <property type="entry name" value="Rhodanese/Cell cycle control phosphatase"/>
    <property type="match status" value="2"/>
</dbReference>
<dbReference type="AlphaFoldDB" id="A0A9P7GDZ3"/>
<feature type="domain" description="Rhodanese" evidence="3">
    <location>
        <begin position="16"/>
        <end position="135"/>
    </location>
</feature>
<dbReference type="Pfam" id="PF00581">
    <property type="entry name" value="Rhodanese"/>
    <property type="match status" value="2"/>
</dbReference>
<accession>A0A9P7GDZ3</accession>
<dbReference type="InterPro" id="IPR036873">
    <property type="entry name" value="Rhodanese-like_dom_sf"/>
</dbReference>
<dbReference type="OrthoDB" id="270167at2759"/>
<dbReference type="CDD" id="cd01448">
    <property type="entry name" value="TST_Repeat_1"/>
    <property type="match status" value="1"/>
</dbReference>
<name>A0A9P7GDZ3_9AGAR</name>
<dbReference type="InterPro" id="IPR001763">
    <property type="entry name" value="Rhodanese-like_dom"/>
</dbReference>
<feature type="domain" description="Rhodanese" evidence="3">
    <location>
        <begin position="182"/>
        <end position="312"/>
    </location>
</feature>
<evidence type="ECO:0000256" key="1">
    <source>
        <dbReference type="ARBA" id="ARBA00022679"/>
    </source>
</evidence>
<dbReference type="EMBL" id="JABCKV010000004">
    <property type="protein sequence ID" value="KAG5648156.1"/>
    <property type="molecule type" value="Genomic_DNA"/>
</dbReference>
<dbReference type="Gene3D" id="3.40.250.10">
    <property type="entry name" value="Rhodanese-like domain"/>
    <property type="match status" value="2"/>
</dbReference>